<keyword evidence="5" id="KW-1185">Reference proteome</keyword>
<dbReference type="EMBL" id="JAKNSF020000019">
    <property type="protein sequence ID" value="KAK7732594.1"/>
    <property type="molecule type" value="Genomic_DNA"/>
</dbReference>
<feature type="domain" description="Protein kinase" evidence="3">
    <location>
        <begin position="180"/>
        <end position="465"/>
    </location>
</feature>
<feature type="compositionally biased region" description="Basic and acidic residues" evidence="2">
    <location>
        <begin position="488"/>
        <end position="502"/>
    </location>
</feature>
<dbReference type="SUPFAM" id="SSF48403">
    <property type="entry name" value="Ankyrin repeat"/>
    <property type="match status" value="1"/>
</dbReference>
<dbReference type="PROSITE" id="PS50088">
    <property type="entry name" value="ANK_REPEAT"/>
    <property type="match status" value="1"/>
</dbReference>
<reference evidence="4 5" key="1">
    <citation type="submission" date="2024-02" db="EMBL/GenBank/DDBJ databases">
        <title>De novo assembly and annotation of 12 fungi associated with fruit tree decline syndrome in Ontario, Canada.</title>
        <authorList>
            <person name="Sulman M."/>
            <person name="Ellouze W."/>
            <person name="Ilyukhin E."/>
        </authorList>
    </citation>
    <scope>NUCLEOTIDE SEQUENCE [LARGE SCALE GENOMIC DNA]</scope>
    <source>
        <strain evidence="4 5">M169</strain>
    </source>
</reference>
<dbReference type="InterPro" id="IPR002110">
    <property type="entry name" value="Ankyrin_rpt"/>
</dbReference>
<gene>
    <name evidence="4" type="ORF">SLS63_004849</name>
</gene>
<evidence type="ECO:0000313" key="5">
    <source>
        <dbReference type="Proteomes" id="UP001430848"/>
    </source>
</evidence>
<feature type="region of interest" description="Disordered" evidence="2">
    <location>
        <begin position="488"/>
        <end position="538"/>
    </location>
</feature>
<accession>A0ABR1PCB1</accession>
<feature type="repeat" description="ANK" evidence="1">
    <location>
        <begin position="963"/>
        <end position="995"/>
    </location>
</feature>
<dbReference type="InterPro" id="IPR008271">
    <property type="entry name" value="Ser/Thr_kinase_AS"/>
</dbReference>
<evidence type="ECO:0000256" key="1">
    <source>
        <dbReference type="PROSITE-ProRule" id="PRU00023"/>
    </source>
</evidence>
<evidence type="ECO:0000256" key="2">
    <source>
        <dbReference type="SAM" id="MobiDB-lite"/>
    </source>
</evidence>
<dbReference type="Gene3D" id="3.10.490.10">
    <property type="entry name" value="Gamma-glutamyl cyclotransferase-like"/>
    <property type="match status" value="1"/>
</dbReference>
<protein>
    <recommendedName>
        <fullName evidence="3">Protein kinase domain-containing protein</fullName>
    </recommendedName>
</protein>
<proteinExistence type="predicted"/>
<name>A0ABR1PCB1_DIAER</name>
<feature type="region of interest" description="Disordered" evidence="2">
    <location>
        <begin position="333"/>
        <end position="359"/>
    </location>
</feature>
<dbReference type="Gene3D" id="3.30.200.20">
    <property type="entry name" value="Phosphorylase Kinase, domain 1"/>
    <property type="match status" value="1"/>
</dbReference>
<dbReference type="Gene3D" id="1.25.40.20">
    <property type="entry name" value="Ankyrin repeat-containing domain"/>
    <property type="match status" value="1"/>
</dbReference>
<comment type="caution">
    <text evidence="4">The sequence shown here is derived from an EMBL/GenBank/DDBJ whole genome shotgun (WGS) entry which is preliminary data.</text>
</comment>
<dbReference type="InterPro" id="IPR036770">
    <property type="entry name" value="Ankyrin_rpt-contain_sf"/>
</dbReference>
<evidence type="ECO:0000259" key="3">
    <source>
        <dbReference type="PROSITE" id="PS50011"/>
    </source>
</evidence>
<organism evidence="4 5">
    <name type="scientific">Diaporthe eres</name>
    <name type="common">Phomopsis oblonga</name>
    <dbReference type="NCBI Taxonomy" id="83184"/>
    <lineage>
        <taxon>Eukaryota</taxon>
        <taxon>Fungi</taxon>
        <taxon>Dikarya</taxon>
        <taxon>Ascomycota</taxon>
        <taxon>Pezizomycotina</taxon>
        <taxon>Sordariomycetes</taxon>
        <taxon>Sordariomycetidae</taxon>
        <taxon>Diaporthales</taxon>
        <taxon>Diaporthaceae</taxon>
        <taxon>Diaporthe</taxon>
        <taxon>Diaporthe eres species complex</taxon>
    </lineage>
</organism>
<dbReference type="SMART" id="SM00248">
    <property type="entry name" value="ANK"/>
    <property type="match status" value="3"/>
</dbReference>
<dbReference type="InterPro" id="IPR000719">
    <property type="entry name" value="Prot_kinase_dom"/>
</dbReference>
<dbReference type="Pfam" id="PF00069">
    <property type="entry name" value="Pkinase"/>
    <property type="match status" value="1"/>
</dbReference>
<feature type="compositionally biased region" description="Polar residues" evidence="2">
    <location>
        <begin position="506"/>
        <end position="515"/>
    </location>
</feature>
<dbReference type="Gene3D" id="1.10.510.10">
    <property type="entry name" value="Transferase(Phosphotransferase) domain 1"/>
    <property type="match status" value="1"/>
</dbReference>
<feature type="region of interest" description="Disordered" evidence="2">
    <location>
        <begin position="772"/>
        <end position="803"/>
    </location>
</feature>
<evidence type="ECO:0000313" key="4">
    <source>
        <dbReference type="EMBL" id="KAK7732594.1"/>
    </source>
</evidence>
<dbReference type="Proteomes" id="UP001430848">
    <property type="component" value="Unassembled WGS sequence"/>
</dbReference>
<dbReference type="SMART" id="SM00220">
    <property type="entry name" value="S_TKc"/>
    <property type="match status" value="1"/>
</dbReference>
<dbReference type="PROSITE" id="PS50011">
    <property type="entry name" value="PROTEIN_KINASE_DOM"/>
    <property type="match status" value="1"/>
</dbReference>
<dbReference type="SUPFAM" id="SSF56112">
    <property type="entry name" value="Protein kinase-like (PK-like)"/>
    <property type="match status" value="1"/>
</dbReference>
<feature type="compositionally biased region" description="Acidic residues" evidence="2">
    <location>
        <begin position="779"/>
        <end position="793"/>
    </location>
</feature>
<dbReference type="InterPro" id="IPR011009">
    <property type="entry name" value="Kinase-like_dom_sf"/>
</dbReference>
<feature type="region of interest" description="Disordered" evidence="2">
    <location>
        <begin position="1165"/>
        <end position="1189"/>
    </location>
</feature>
<dbReference type="Pfam" id="PF12796">
    <property type="entry name" value="Ank_2"/>
    <property type="match status" value="1"/>
</dbReference>
<dbReference type="PANTHER" id="PTHR24361:SF842">
    <property type="entry name" value="KINASE, PUTATIVE-RELATED"/>
    <property type="match status" value="1"/>
</dbReference>
<dbReference type="PROSITE" id="PS00108">
    <property type="entry name" value="PROTEIN_KINASE_ST"/>
    <property type="match status" value="1"/>
</dbReference>
<dbReference type="InterPro" id="IPR053235">
    <property type="entry name" value="Ser_Thr_kinase"/>
</dbReference>
<dbReference type="CDD" id="cd00180">
    <property type="entry name" value="PKc"/>
    <property type="match status" value="1"/>
</dbReference>
<dbReference type="PANTHER" id="PTHR24361">
    <property type="entry name" value="MITOGEN-ACTIVATED KINASE KINASE KINASE"/>
    <property type="match status" value="1"/>
</dbReference>
<keyword evidence="1" id="KW-0040">ANK repeat</keyword>
<sequence length="1189" mass="132975">MNSNYRSPYSETYFSDSDEEPEYVSGLTAKDYAQGVKVIPDVKISKFISDAELNQGLNKWLPRPNDPCAARTVLRDSVFQPISELLVMYGKGEWSLRPRMFSVLRILGCTNLLDCFAQEGLMDSALPFNDSTLPVFLKGSDLRTKFLKLQHAVLYKEKGIEAMEDGGTHLHLAGSGDDYFRSIKPLGMGRYGTVDQVFSANTGRVYARKRIARGHSPLVDERLLKQFESEIQALKRLWHPHIVKLKGSYTDQRCLGIIMTPVAEMNLDEYLREASKDENLRRRRLRSFSGCLATALAYLHQQNIRHNDIKPQNILVANSNVYLSDFGTSRAWGTEGRSTTQGKHEGYTPRYSAPETHETGARNSAADVWSLGCVFLEMATVLQRRSTADMWAFFEDNGTMRTDAIWANQAAAKLWISQLAEDRVDADPSFLKLILHMLQAEPRERPTAAQVRGRLIDECNSNGYICPYCASPDGLSPTQNPLTLEEARKRRVSKEEDLKLPDMESTDSVSASTLNLPEREEKAKPVTIEDTPDTQKPPATELAAQNTIVQPLATKSDVRKVRFAGLPEELRPMPTDPTQPSPDESATFVCPKHVVPPPFRQQDSLPLPGATLVPSYILAGTNHFTKTELSVANRARHMESNLFVYGRLMFPSILNAIAVASTKGVYYPELRRRLHPTTADWAKADLSIKHASEAMTPAILRGYDRWRPRGLNCAVIQDGRLTKKILRRREDRGYKDLPCVPAGEVLGFLILGVRSEALRFCDAIFGGDEQTLRSMKTPDEDDDSDFESSDEESDSFHSRHYSGNRGYGSRRLDLLQRQTVEVEVEAHGGSIEKIQAQTYVWSDGIRDLDNVWEEERFLRSKHMQATLGEASTTSLASWIAQEQTLASIMNISFARVGDYLCGPILAGNIQELAILLRNGFDANATCRIYGQPLNATIVKGREDMVRLLLDNGAQVTGVSDGGQYGTPLIAAAYSGRKTISKLLIQCGADIYEGDGVHVNALYQAVAHGDYALAEMFLDHGAWLCREWREIRDLAEELGDDDIQSLLERYDVRKMHMRYLRDSEHLEENRVSRDEVYDDSVNIRLLPGQVRHRAVNWDDVNLSKVGVAVIRRIATASRMSGSWKGRRGVAVVLAALNAGAPKEILKLLRGVVNPLRRLAQILREAEENSDDGSVGKTPNPLSRGVQEISA</sequence>